<dbReference type="GO" id="GO:0004045">
    <property type="term" value="F:peptidyl-tRNA hydrolase activity"/>
    <property type="evidence" value="ECO:0007669"/>
    <property type="project" value="UniProtKB-UniRule"/>
</dbReference>
<feature type="binding site" evidence="8">
    <location>
        <position position="73"/>
    </location>
    <ligand>
        <name>tRNA</name>
        <dbReference type="ChEBI" id="CHEBI:17843"/>
    </ligand>
</feature>
<dbReference type="Proteomes" id="UP000469215">
    <property type="component" value="Unassembled WGS sequence"/>
</dbReference>
<evidence type="ECO:0000256" key="4">
    <source>
        <dbReference type="ARBA" id="ARBA00022884"/>
    </source>
</evidence>
<accession>A0A6N9H7S6</accession>
<protein>
    <recommendedName>
        <fullName evidence="7 8">Peptidyl-tRNA hydrolase</fullName>
        <shortName evidence="8">Pth</shortName>
        <ecNumber evidence="1 8">3.1.1.29</ecNumber>
    </recommendedName>
</protein>
<evidence type="ECO:0000313" key="9">
    <source>
        <dbReference type="EMBL" id="MYM20009.1"/>
    </source>
</evidence>
<keyword evidence="3 8" id="KW-0378">Hydrolase</keyword>
<evidence type="ECO:0000256" key="7">
    <source>
        <dbReference type="ARBA" id="ARBA00050038"/>
    </source>
</evidence>
<name>A0A6N9H7S6_9MICO</name>
<dbReference type="NCBIfam" id="TIGR00447">
    <property type="entry name" value="pth"/>
    <property type="match status" value="1"/>
</dbReference>
<gene>
    <name evidence="8" type="primary">pth</name>
    <name evidence="9" type="ORF">GSY69_08535</name>
</gene>
<organism evidence="9 10">
    <name type="scientific">Brevibacterium rongguiense</name>
    <dbReference type="NCBI Taxonomy" id="2695267"/>
    <lineage>
        <taxon>Bacteria</taxon>
        <taxon>Bacillati</taxon>
        <taxon>Actinomycetota</taxon>
        <taxon>Actinomycetes</taxon>
        <taxon>Micrococcales</taxon>
        <taxon>Brevibacteriaceae</taxon>
        <taxon>Brevibacterium</taxon>
    </lineage>
</organism>
<evidence type="ECO:0000256" key="3">
    <source>
        <dbReference type="ARBA" id="ARBA00022801"/>
    </source>
</evidence>
<evidence type="ECO:0000256" key="6">
    <source>
        <dbReference type="ARBA" id="ARBA00048707"/>
    </source>
</evidence>
<reference evidence="9 10" key="1">
    <citation type="submission" date="2020-01" db="EMBL/GenBank/DDBJ databases">
        <authorList>
            <person name="Deng T."/>
        </authorList>
    </citation>
    <scope>NUCLEOTIDE SEQUENCE [LARGE SCALE GENOMIC DNA]</scope>
    <source>
        <strain evidence="9 10">5221</strain>
    </source>
</reference>
<comment type="function">
    <text evidence="8">Catalyzes the release of premature peptidyl moieties from peptidyl-tRNA molecules trapped in stalled 50S ribosomal subunits, and thus maintains levels of free tRNAs and 50S ribosomes.</text>
</comment>
<dbReference type="CDD" id="cd00462">
    <property type="entry name" value="PTH"/>
    <property type="match status" value="1"/>
</dbReference>
<dbReference type="Gene3D" id="3.40.50.1470">
    <property type="entry name" value="Peptidyl-tRNA hydrolase"/>
    <property type="match status" value="1"/>
</dbReference>
<dbReference type="PROSITE" id="PS01196">
    <property type="entry name" value="PEPT_TRNA_HYDROL_2"/>
    <property type="match status" value="1"/>
</dbReference>
<keyword evidence="10" id="KW-1185">Reference proteome</keyword>
<dbReference type="Pfam" id="PF01195">
    <property type="entry name" value="Pept_tRNA_hydro"/>
    <property type="match status" value="1"/>
</dbReference>
<feature type="site" description="Discriminates between blocked and unblocked aminoacyl-tRNA" evidence="8">
    <location>
        <position position="12"/>
    </location>
</feature>
<feature type="active site" description="Proton acceptor" evidence="8">
    <location>
        <position position="22"/>
    </location>
</feature>
<evidence type="ECO:0000256" key="8">
    <source>
        <dbReference type="HAMAP-Rule" id="MF_00083"/>
    </source>
</evidence>
<keyword evidence="8" id="KW-0963">Cytoplasm</keyword>
<comment type="catalytic activity">
    <reaction evidence="6 8">
        <text>an N-acyl-L-alpha-aminoacyl-tRNA + H2O = an N-acyl-L-amino acid + a tRNA + H(+)</text>
        <dbReference type="Rhea" id="RHEA:54448"/>
        <dbReference type="Rhea" id="RHEA-COMP:10123"/>
        <dbReference type="Rhea" id="RHEA-COMP:13883"/>
        <dbReference type="ChEBI" id="CHEBI:15377"/>
        <dbReference type="ChEBI" id="CHEBI:15378"/>
        <dbReference type="ChEBI" id="CHEBI:59874"/>
        <dbReference type="ChEBI" id="CHEBI:78442"/>
        <dbReference type="ChEBI" id="CHEBI:138191"/>
        <dbReference type="EC" id="3.1.1.29"/>
    </reaction>
</comment>
<dbReference type="GO" id="GO:0072344">
    <property type="term" value="P:rescue of stalled ribosome"/>
    <property type="evidence" value="ECO:0007669"/>
    <property type="project" value="UniProtKB-UniRule"/>
</dbReference>
<dbReference type="GO" id="GO:0006515">
    <property type="term" value="P:protein quality control for misfolded or incompletely synthesized proteins"/>
    <property type="evidence" value="ECO:0007669"/>
    <property type="project" value="UniProtKB-UniRule"/>
</dbReference>
<dbReference type="EMBL" id="WWEQ01000032">
    <property type="protein sequence ID" value="MYM20009.1"/>
    <property type="molecule type" value="Genomic_DNA"/>
</dbReference>
<feature type="binding site" evidence="8">
    <location>
        <position position="17"/>
    </location>
    <ligand>
        <name>tRNA</name>
        <dbReference type="ChEBI" id="CHEBI:17843"/>
    </ligand>
</feature>
<keyword evidence="4 8" id="KW-0694">RNA-binding</keyword>
<evidence type="ECO:0000256" key="1">
    <source>
        <dbReference type="ARBA" id="ARBA00013260"/>
    </source>
</evidence>
<keyword evidence="2 8" id="KW-0820">tRNA-binding</keyword>
<dbReference type="FunFam" id="3.40.50.1470:FF:000001">
    <property type="entry name" value="Peptidyl-tRNA hydrolase"/>
    <property type="match status" value="1"/>
</dbReference>
<dbReference type="InterPro" id="IPR018171">
    <property type="entry name" value="Pept_tRNA_hydro_CS"/>
</dbReference>
<comment type="caution">
    <text evidence="9">The sequence shown here is derived from an EMBL/GenBank/DDBJ whole genome shotgun (WGS) entry which is preliminary data.</text>
</comment>
<sequence>MAETWLIAGLGNPGRQYEGTRHSIGQLVIDELVHRAGGRLTSTKARVVAAVERVGARGGVPGPRAVLVKPLTYMNVSGPPIAQLAKFYSVPPERVVAIHDDVDLPFEAIRLKLGGGEGGHNGLRSLTQALGTKDYLRLRAGVGRPPGRMDTADFVLQRFSAGEQQTLPIFVGELADALEELLADGLEATQQRWHSR</sequence>
<feature type="binding site" evidence="8">
    <location>
        <position position="75"/>
    </location>
    <ligand>
        <name>tRNA</name>
        <dbReference type="ChEBI" id="CHEBI:17843"/>
    </ligand>
</feature>
<dbReference type="PANTHER" id="PTHR17224:SF1">
    <property type="entry name" value="PEPTIDYL-TRNA HYDROLASE"/>
    <property type="match status" value="1"/>
</dbReference>
<comment type="function">
    <text evidence="8">Hydrolyzes ribosome-free peptidyl-tRNAs (with 1 or more amino acids incorporated), which drop off the ribosome during protein synthesis, or as a result of ribosome stalling.</text>
</comment>
<proteinExistence type="inferred from homology"/>
<feature type="site" description="Stabilizes the basic form of H active site to accept a proton" evidence="8">
    <location>
        <position position="100"/>
    </location>
</feature>
<dbReference type="InterPro" id="IPR036416">
    <property type="entry name" value="Pept_tRNA_hydro_sf"/>
</dbReference>
<dbReference type="SUPFAM" id="SSF53178">
    <property type="entry name" value="Peptidyl-tRNA hydrolase-like"/>
    <property type="match status" value="1"/>
</dbReference>
<dbReference type="GO" id="GO:0005737">
    <property type="term" value="C:cytoplasm"/>
    <property type="evidence" value="ECO:0007669"/>
    <property type="project" value="UniProtKB-SubCell"/>
</dbReference>
<evidence type="ECO:0000256" key="2">
    <source>
        <dbReference type="ARBA" id="ARBA00022555"/>
    </source>
</evidence>
<evidence type="ECO:0000256" key="5">
    <source>
        <dbReference type="ARBA" id="ARBA00038063"/>
    </source>
</evidence>
<dbReference type="RefSeq" id="WP_160953435.1">
    <property type="nucleotide sequence ID" value="NZ_WWEQ01000032.1"/>
</dbReference>
<dbReference type="GO" id="GO:0000049">
    <property type="term" value="F:tRNA binding"/>
    <property type="evidence" value="ECO:0007669"/>
    <property type="project" value="UniProtKB-UniRule"/>
</dbReference>
<dbReference type="HAMAP" id="MF_00083">
    <property type="entry name" value="Pept_tRNA_hydro_bact"/>
    <property type="match status" value="1"/>
</dbReference>
<dbReference type="PANTHER" id="PTHR17224">
    <property type="entry name" value="PEPTIDYL-TRNA HYDROLASE"/>
    <property type="match status" value="1"/>
</dbReference>
<dbReference type="EC" id="3.1.1.29" evidence="1 8"/>
<comment type="similarity">
    <text evidence="5 8">Belongs to the PTH family.</text>
</comment>
<dbReference type="AlphaFoldDB" id="A0A6N9H7S6"/>
<evidence type="ECO:0000313" key="10">
    <source>
        <dbReference type="Proteomes" id="UP000469215"/>
    </source>
</evidence>
<comment type="subunit">
    <text evidence="8">Monomer.</text>
</comment>
<dbReference type="InterPro" id="IPR001328">
    <property type="entry name" value="Pept_tRNA_hydro"/>
</dbReference>
<feature type="binding site" evidence="8">
    <location>
        <position position="121"/>
    </location>
    <ligand>
        <name>tRNA</name>
        <dbReference type="ChEBI" id="CHEBI:17843"/>
    </ligand>
</feature>
<comment type="subcellular location">
    <subcellularLocation>
        <location evidence="8">Cytoplasm</location>
    </subcellularLocation>
</comment>